<gene>
    <name evidence="2" type="ORF">FC85_GL001556</name>
</gene>
<reference evidence="2 3" key="1">
    <citation type="journal article" date="2015" name="Genome Announc.">
        <title>Expanding the biotechnology potential of lactobacilli through comparative genomics of 213 strains and associated genera.</title>
        <authorList>
            <person name="Sun Z."/>
            <person name="Harris H.M."/>
            <person name="McCann A."/>
            <person name="Guo C."/>
            <person name="Argimon S."/>
            <person name="Zhang W."/>
            <person name="Yang X."/>
            <person name="Jeffery I.B."/>
            <person name="Cooney J.C."/>
            <person name="Kagawa T.F."/>
            <person name="Liu W."/>
            <person name="Song Y."/>
            <person name="Salvetti E."/>
            <person name="Wrobel A."/>
            <person name="Rasinkangas P."/>
            <person name="Parkhill J."/>
            <person name="Rea M.C."/>
            <person name="O'Sullivan O."/>
            <person name="Ritari J."/>
            <person name="Douillard F.P."/>
            <person name="Paul Ross R."/>
            <person name="Yang R."/>
            <person name="Briner A.E."/>
            <person name="Felis G.E."/>
            <person name="de Vos W.M."/>
            <person name="Barrangou R."/>
            <person name="Klaenhammer T.R."/>
            <person name="Caufield P.W."/>
            <person name="Cui Y."/>
            <person name="Zhang H."/>
            <person name="O'Toole P.W."/>
        </authorList>
    </citation>
    <scope>NUCLEOTIDE SEQUENCE [LARGE SCALE GENOMIC DNA]</scope>
    <source>
        <strain evidence="2 3">DSM 14421</strain>
    </source>
</reference>
<evidence type="ECO:0000256" key="1">
    <source>
        <dbReference type="SAM" id="SignalP"/>
    </source>
</evidence>
<evidence type="ECO:0000313" key="2">
    <source>
        <dbReference type="EMBL" id="KRL63573.1"/>
    </source>
</evidence>
<evidence type="ECO:0000313" key="3">
    <source>
        <dbReference type="Proteomes" id="UP000052013"/>
    </source>
</evidence>
<dbReference type="RefSeq" id="WP_057865926.1">
    <property type="nucleotide sequence ID" value="NZ_AZEY01000102.1"/>
</dbReference>
<proteinExistence type="predicted"/>
<keyword evidence="1" id="KW-0732">Signal</keyword>
<dbReference type="STRING" id="1423739.FC85_GL001556"/>
<dbReference type="PATRIC" id="fig|1423739.3.peg.1632"/>
<feature type="signal peptide" evidence="1">
    <location>
        <begin position="1"/>
        <end position="21"/>
    </location>
</feature>
<evidence type="ECO:0008006" key="4">
    <source>
        <dbReference type="Google" id="ProtNLM"/>
    </source>
</evidence>
<dbReference type="Proteomes" id="UP000052013">
    <property type="component" value="Unassembled WGS sequence"/>
</dbReference>
<dbReference type="AlphaFoldDB" id="A0A0R1SB38"/>
<dbReference type="EMBL" id="AZEY01000102">
    <property type="protein sequence ID" value="KRL63573.1"/>
    <property type="molecule type" value="Genomic_DNA"/>
</dbReference>
<name>A0A0R1SB38_9LACO</name>
<comment type="caution">
    <text evidence="2">The sequence shown here is derived from an EMBL/GenBank/DDBJ whole genome shotgun (WGS) entry which is preliminary data.</text>
</comment>
<accession>A0A0R1SB38</accession>
<protein>
    <recommendedName>
        <fullName evidence="4">Surface layer protein A domain-containing protein</fullName>
    </recommendedName>
</protein>
<feature type="chain" id="PRO_5038901022" description="Surface layer protein A domain-containing protein" evidence="1">
    <location>
        <begin position="22"/>
        <end position="312"/>
    </location>
</feature>
<organism evidence="2 3">
    <name type="scientific">Lentilactobacillus diolivorans DSM 14421</name>
    <dbReference type="NCBI Taxonomy" id="1423739"/>
    <lineage>
        <taxon>Bacteria</taxon>
        <taxon>Bacillati</taxon>
        <taxon>Bacillota</taxon>
        <taxon>Bacilli</taxon>
        <taxon>Lactobacillales</taxon>
        <taxon>Lactobacillaceae</taxon>
        <taxon>Lentilactobacillus</taxon>
    </lineage>
</organism>
<sequence length="312" mass="35835">MKLKKYILAGSIALSFGGFFAANSVTANAKHYTTVPSSLRGHWYHYDSDTGQYSKLAATKYHFNMDGIHFYGNRFPKYARGHSQMFVYRNSKGYYNIGKYATDEWPWWKRATKHGHAALREVVPQLPGYSTYYWYRTKSIAKHPTGTSTSSKTISNYDLDYTNAPSSLTKCIGKSVFTTYLADTDYSVDLATSKDNYMDQKFAMSLERFGVPMILQKFSSTYTTRLGVVLYQGQTYYVDADSLDSQIVPYNTYVSHGTAYSGLKPTDKSEILVKNNQYVNTKDEWDYVDPNTGNEIYYKFSLMKDEWVQEKD</sequence>